<keyword evidence="3" id="KW-1185">Reference proteome</keyword>
<reference evidence="2 3" key="1">
    <citation type="submission" date="2022-04" db="EMBL/GenBank/DDBJ databases">
        <title>Complete genome of Methanothermobacter tenebrarum strain RMAS.</title>
        <authorList>
            <person name="Nakamura K."/>
            <person name="Oshima K."/>
            <person name="Hattori M."/>
            <person name="Kamagata Y."/>
            <person name="Takamizawa K."/>
        </authorList>
    </citation>
    <scope>NUCLEOTIDE SEQUENCE [LARGE SCALE GENOMIC DNA]</scope>
    <source>
        <strain evidence="2 3">RMAS</strain>
    </source>
</reference>
<dbReference type="Pfam" id="PF12323">
    <property type="entry name" value="HTH_OrfB_IS605"/>
    <property type="match status" value="1"/>
</dbReference>
<sequence length="46" mass="5670">MLGYKFRIYPSKTVEDKLLEHLDLCRWLYNRLLQELNETRTETNPQ</sequence>
<evidence type="ECO:0000259" key="1">
    <source>
        <dbReference type="Pfam" id="PF12323"/>
    </source>
</evidence>
<accession>A0ABN6PAS3</accession>
<name>A0ABN6PAS3_9EURY</name>
<evidence type="ECO:0000313" key="3">
    <source>
        <dbReference type="Proteomes" id="UP000831817"/>
    </source>
</evidence>
<dbReference type="GeneID" id="71965187"/>
<gene>
    <name evidence="2" type="ORF">MTTB_06680</name>
</gene>
<proteinExistence type="predicted"/>
<dbReference type="Proteomes" id="UP000831817">
    <property type="component" value="Chromosome"/>
</dbReference>
<dbReference type="InterPro" id="IPR021027">
    <property type="entry name" value="Transposase_put_HTH"/>
</dbReference>
<protein>
    <recommendedName>
        <fullName evidence="1">Transposase putative helix-turn-helix domain-containing protein</fullName>
    </recommendedName>
</protein>
<dbReference type="EMBL" id="AP025698">
    <property type="protein sequence ID" value="BDH79289.1"/>
    <property type="molecule type" value="Genomic_DNA"/>
</dbReference>
<feature type="domain" description="Transposase putative helix-turn-helix" evidence="1">
    <location>
        <begin position="2"/>
        <end position="43"/>
    </location>
</feature>
<organism evidence="2 3">
    <name type="scientific">Methanothermobacter tenebrarum</name>
    <dbReference type="NCBI Taxonomy" id="680118"/>
    <lineage>
        <taxon>Archaea</taxon>
        <taxon>Methanobacteriati</taxon>
        <taxon>Methanobacteriota</taxon>
        <taxon>Methanomada group</taxon>
        <taxon>Methanobacteria</taxon>
        <taxon>Methanobacteriales</taxon>
        <taxon>Methanobacteriaceae</taxon>
        <taxon>Methanothermobacter</taxon>
    </lineage>
</organism>
<evidence type="ECO:0000313" key="2">
    <source>
        <dbReference type="EMBL" id="BDH79289.1"/>
    </source>
</evidence>
<dbReference type="RefSeq" id="WP_248565116.1">
    <property type="nucleotide sequence ID" value="NZ_AP025698.1"/>
</dbReference>